<sequence length="77" mass="8553">MIYENTVLCSAMPLPSCRTTNGPRTHQNIVSNTNTEPLSRLTMETSQHEILLLVFARGFAFVSRLGSLGYIVVEPVE</sequence>
<keyword evidence="2" id="KW-1185">Reference proteome</keyword>
<organism evidence="1 2">
    <name type="scientific">Trichonephila clavata</name>
    <name type="common">Joro spider</name>
    <name type="synonym">Nephila clavata</name>
    <dbReference type="NCBI Taxonomy" id="2740835"/>
    <lineage>
        <taxon>Eukaryota</taxon>
        <taxon>Metazoa</taxon>
        <taxon>Ecdysozoa</taxon>
        <taxon>Arthropoda</taxon>
        <taxon>Chelicerata</taxon>
        <taxon>Arachnida</taxon>
        <taxon>Araneae</taxon>
        <taxon>Araneomorphae</taxon>
        <taxon>Entelegynae</taxon>
        <taxon>Araneoidea</taxon>
        <taxon>Nephilidae</taxon>
        <taxon>Trichonephila</taxon>
    </lineage>
</organism>
<gene>
    <name evidence="1" type="ORF">TNCT_717321</name>
</gene>
<evidence type="ECO:0000313" key="2">
    <source>
        <dbReference type="Proteomes" id="UP000887116"/>
    </source>
</evidence>
<protein>
    <submittedName>
        <fullName evidence="1">Uncharacterized protein</fullName>
    </submittedName>
</protein>
<reference evidence="1" key="1">
    <citation type="submission" date="2020-07" db="EMBL/GenBank/DDBJ databases">
        <title>Multicomponent nature underlies the extraordinary mechanical properties of spider dragline silk.</title>
        <authorList>
            <person name="Kono N."/>
            <person name="Nakamura H."/>
            <person name="Mori M."/>
            <person name="Yoshida Y."/>
            <person name="Ohtoshi R."/>
            <person name="Malay A.D."/>
            <person name="Moran D.A.P."/>
            <person name="Tomita M."/>
            <person name="Numata K."/>
            <person name="Arakawa K."/>
        </authorList>
    </citation>
    <scope>NUCLEOTIDE SEQUENCE</scope>
</reference>
<dbReference type="AlphaFoldDB" id="A0A8X6IZL8"/>
<dbReference type="EMBL" id="BMAO01025671">
    <property type="protein sequence ID" value="GFR04223.1"/>
    <property type="molecule type" value="Genomic_DNA"/>
</dbReference>
<accession>A0A8X6IZL8</accession>
<dbReference type="Proteomes" id="UP000887116">
    <property type="component" value="Unassembled WGS sequence"/>
</dbReference>
<name>A0A8X6IZL8_TRICU</name>
<proteinExistence type="predicted"/>
<evidence type="ECO:0000313" key="1">
    <source>
        <dbReference type="EMBL" id="GFR04223.1"/>
    </source>
</evidence>
<comment type="caution">
    <text evidence="1">The sequence shown here is derived from an EMBL/GenBank/DDBJ whole genome shotgun (WGS) entry which is preliminary data.</text>
</comment>